<accession>A0AAE1PWZ3</accession>
<keyword evidence="2" id="KW-1185">Reference proteome</keyword>
<organism evidence="1 2">
    <name type="scientific">Petrolisthes manimaculis</name>
    <dbReference type="NCBI Taxonomy" id="1843537"/>
    <lineage>
        <taxon>Eukaryota</taxon>
        <taxon>Metazoa</taxon>
        <taxon>Ecdysozoa</taxon>
        <taxon>Arthropoda</taxon>
        <taxon>Crustacea</taxon>
        <taxon>Multicrustacea</taxon>
        <taxon>Malacostraca</taxon>
        <taxon>Eumalacostraca</taxon>
        <taxon>Eucarida</taxon>
        <taxon>Decapoda</taxon>
        <taxon>Pleocyemata</taxon>
        <taxon>Anomura</taxon>
        <taxon>Galatheoidea</taxon>
        <taxon>Porcellanidae</taxon>
        <taxon>Petrolisthes</taxon>
    </lineage>
</organism>
<evidence type="ECO:0000313" key="1">
    <source>
        <dbReference type="EMBL" id="KAK4314607.1"/>
    </source>
</evidence>
<dbReference type="Proteomes" id="UP001292094">
    <property type="component" value="Unassembled WGS sequence"/>
</dbReference>
<sequence>MPCGFHAYNQLFMASTPTHWCRPPQSLRNAGVELGISLSEEQLRNL</sequence>
<comment type="caution">
    <text evidence="1">The sequence shown here is derived from an EMBL/GenBank/DDBJ whole genome shotgun (WGS) entry which is preliminary data.</text>
</comment>
<proteinExistence type="predicted"/>
<gene>
    <name evidence="1" type="ORF">Pmani_014108</name>
</gene>
<reference evidence="1" key="1">
    <citation type="submission" date="2023-11" db="EMBL/GenBank/DDBJ databases">
        <title>Genome assemblies of two species of porcelain crab, Petrolisthes cinctipes and Petrolisthes manimaculis (Anomura: Porcellanidae).</title>
        <authorList>
            <person name="Angst P."/>
        </authorList>
    </citation>
    <scope>NUCLEOTIDE SEQUENCE</scope>
    <source>
        <strain evidence="1">PB745_02</strain>
        <tissue evidence="1">Gill</tissue>
    </source>
</reference>
<protein>
    <submittedName>
        <fullName evidence="1">Uncharacterized protein</fullName>
    </submittedName>
</protein>
<feature type="non-terminal residue" evidence="1">
    <location>
        <position position="46"/>
    </location>
</feature>
<dbReference type="EMBL" id="JAWZYT010001205">
    <property type="protein sequence ID" value="KAK4314607.1"/>
    <property type="molecule type" value="Genomic_DNA"/>
</dbReference>
<dbReference type="AlphaFoldDB" id="A0AAE1PWZ3"/>
<name>A0AAE1PWZ3_9EUCA</name>
<evidence type="ECO:0000313" key="2">
    <source>
        <dbReference type="Proteomes" id="UP001292094"/>
    </source>
</evidence>